<dbReference type="Pfam" id="PF16925">
    <property type="entry name" value="TetR_C_13"/>
    <property type="match status" value="1"/>
</dbReference>
<dbReference type="RefSeq" id="WP_378205279.1">
    <property type="nucleotide sequence ID" value="NZ_JBHLZP010000164.1"/>
</dbReference>
<evidence type="ECO:0000259" key="5">
    <source>
        <dbReference type="PROSITE" id="PS50977"/>
    </source>
</evidence>
<comment type="caution">
    <text evidence="6">The sequence shown here is derived from an EMBL/GenBank/DDBJ whole genome shotgun (WGS) entry which is preliminary data.</text>
</comment>
<evidence type="ECO:0000256" key="2">
    <source>
        <dbReference type="ARBA" id="ARBA00023125"/>
    </source>
</evidence>
<feature type="domain" description="HTH tetR-type" evidence="5">
    <location>
        <begin position="12"/>
        <end position="72"/>
    </location>
</feature>
<protein>
    <submittedName>
        <fullName evidence="6">TetR/AcrR family transcriptional regulator</fullName>
    </submittedName>
</protein>
<dbReference type="PROSITE" id="PS50977">
    <property type="entry name" value="HTH_TETR_2"/>
    <property type="match status" value="1"/>
</dbReference>
<evidence type="ECO:0000256" key="3">
    <source>
        <dbReference type="ARBA" id="ARBA00023163"/>
    </source>
</evidence>
<dbReference type="PANTHER" id="PTHR30055">
    <property type="entry name" value="HTH-TYPE TRANSCRIPTIONAL REGULATOR RUTR"/>
    <property type="match status" value="1"/>
</dbReference>
<dbReference type="SUPFAM" id="SSF46689">
    <property type="entry name" value="Homeodomain-like"/>
    <property type="match status" value="1"/>
</dbReference>
<proteinExistence type="predicted"/>
<sequence>MTETTERRRAESPARRRILDTAGALFYAEGIHTVGVDRVIAEAGVAKATFYHHFPSKDELVRAYVQEQSDRVRATTVPRGDTPQDRILSVFDDLGDFICGPGFRGCAFVNAAAEYPDPDHPVRRVVAAHRAWFHGLLRDLLTDAGRAEAEADRTAGMLVMLRDGLVVAGDLDDPATTGTLAREAVTRLLA</sequence>
<dbReference type="InterPro" id="IPR036271">
    <property type="entry name" value="Tet_transcr_reg_TetR-rel_C_sf"/>
</dbReference>
<dbReference type="InterPro" id="IPR050109">
    <property type="entry name" value="HTH-type_TetR-like_transc_reg"/>
</dbReference>
<dbReference type="EMBL" id="JBHLZP010000164">
    <property type="protein sequence ID" value="MFB9834865.1"/>
    <property type="molecule type" value="Genomic_DNA"/>
</dbReference>
<gene>
    <name evidence="6" type="ORF">ACFFNX_22010</name>
</gene>
<name>A0ABV5YII0_9ACTN</name>
<evidence type="ECO:0000313" key="7">
    <source>
        <dbReference type="Proteomes" id="UP001589627"/>
    </source>
</evidence>
<keyword evidence="2 4" id="KW-0238">DNA-binding</keyword>
<feature type="DNA-binding region" description="H-T-H motif" evidence="4">
    <location>
        <begin position="35"/>
        <end position="54"/>
    </location>
</feature>
<dbReference type="PRINTS" id="PR00455">
    <property type="entry name" value="HTHTETR"/>
</dbReference>
<accession>A0ABV5YII0</accession>
<reference evidence="6 7" key="1">
    <citation type="submission" date="2024-09" db="EMBL/GenBank/DDBJ databases">
        <authorList>
            <person name="Sun Q."/>
            <person name="Mori K."/>
        </authorList>
    </citation>
    <scope>NUCLEOTIDE SEQUENCE [LARGE SCALE GENOMIC DNA]</scope>
    <source>
        <strain evidence="6 7">TBRC 0563</strain>
    </source>
</reference>
<organism evidence="6 7">
    <name type="scientific">Actinoallomurus acaciae</name>
    <dbReference type="NCBI Taxonomy" id="502577"/>
    <lineage>
        <taxon>Bacteria</taxon>
        <taxon>Bacillati</taxon>
        <taxon>Actinomycetota</taxon>
        <taxon>Actinomycetes</taxon>
        <taxon>Streptosporangiales</taxon>
        <taxon>Thermomonosporaceae</taxon>
        <taxon>Actinoallomurus</taxon>
    </lineage>
</organism>
<dbReference type="Proteomes" id="UP001589627">
    <property type="component" value="Unassembled WGS sequence"/>
</dbReference>
<dbReference type="Pfam" id="PF00440">
    <property type="entry name" value="TetR_N"/>
    <property type="match status" value="1"/>
</dbReference>
<dbReference type="InterPro" id="IPR001647">
    <property type="entry name" value="HTH_TetR"/>
</dbReference>
<dbReference type="InterPro" id="IPR011075">
    <property type="entry name" value="TetR_C"/>
</dbReference>
<dbReference type="InterPro" id="IPR009057">
    <property type="entry name" value="Homeodomain-like_sf"/>
</dbReference>
<dbReference type="PANTHER" id="PTHR30055:SF200">
    <property type="entry name" value="HTH-TYPE TRANSCRIPTIONAL REPRESSOR BDCR"/>
    <property type="match status" value="1"/>
</dbReference>
<evidence type="ECO:0000256" key="1">
    <source>
        <dbReference type="ARBA" id="ARBA00023015"/>
    </source>
</evidence>
<dbReference type="SUPFAM" id="SSF48498">
    <property type="entry name" value="Tetracyclin repressor-like, C-terminal domain"/>
    <property type="match status" value="1"/>
</dbReference>
<keyword evidence="1" id="KW-0805">Transcription regulation</keyword>
<keyword evidence="3" id="KW-0804">Transcription</keyword>
<evidence type="ECO:0000313" key="6">
    <source>
        <dbReference type="EMBL" id="MFB9834865.1"/>
    </source>
</evidence>
<evidence type="ECO:0000256" key="4">
    <source>
        <dbReference type="PROSITE-ProRule" id="PRU00335"/>
    </source>
</evidence>
<dbReference type="Gene3D" id="1.10.357.10">
    <property type="entry name" value="Tetracycline Repressor, domain 2"/>
    <property type="match status" value="1"/>
</dbReference>
<keyword evidence="7" id="KW-1185">Reference proteome</keyword>